<evidence type="ECO:0000313" key="4">
    <source>
        <dbReference type="Proteomes" id="UP000326268"/>
    </source>
</evidence>
<accession>A0A5N7A1E0</accession>
<dbReference type="InterPro" id="IPR018306">
    <property type="entry name" value="Phage_T5_Orf172_DNA-bd"/>
</dbReference>
<dbReference type="OrthoDB" id="4474050at2759"/>
<dbReference type="InterPro" id="IPR053006">
    <property type="entry name" value="Meiosis_regulatory"/>
</dbReference>
<feature type="region of interest" description="Disordered" evidence="1">
    <location>
        <begin position="323"/>
        <end position="382"/>
    </location>
</feature>
<dbReference type="Proteomes" id="UP000326268">
    <property type="component" value="Unassembled WGS sequence"/>
</dbReference>
<dbReference type="GeneID" id="43651712"/>
<evidence type="ECO:0000313" key="3">
    <source>
        <dbReference type="EMBL" id="KAE8363622.1"/>
    </source>
</evidence>
<sequence>MPAKKKSFIPFHLLLSSYPEHTQCAAYTDGGNRCSSKAPGLKVPSLKQPNICRINELHAELQNSYEAKIDYERRKDMLMELAKLTICGRQKNKIDAAVPQWNAELQSQDSATVSLETPPRNVNAQSNNDKGSSKLEFTPYQPAEIDELVGGELNQELDRIIDRKISQNFITHNWKDHRDHLYIFQCEEAEGMCRLGRTRNPSRRASEHEKCYPNLTQQRCLHCPNSKVFERVVQLELTQYRYKHECLTCNAIHTEWFKADLNDIYQRVEVWCQFSKGFQSIDKRSQVSIPVPGFSADPDRWLKWAQEYVQSWDKEVVHSEPNISGKSVVDNDIVTGDDDAESMPGLSPSSSASEAPDGDYSDPPTPTPIERSRNAKSTSVHRLIIPPASPSVLPEAYYSAVEIMPTPTGCGPLPRIPGEFPDSPVKVAPKETKEDENELADSLENIKLF</sequence>
<keyword evidence="4" id="KW-1185">Reference proteome</keyword>
<dbReference type="PANTHER" id="PTHR28094:SF1">
    <property type="entry name" value="MEIOTICALLY UP-REGULATED GENE 113 PROTEIN"/>
    <property type="match status" value="1"/>
</dbReference>
<dbReference type="RefSeq" id="XP_031926703.1">
    <property type="nucleotide sequence ID" value="XM_032067266.1"/>
</dbReference>
<evidence type="ECO:0000259" key="2">
    <source>
        <dbReference type="Pfam" id="PF10544"/>
    </source>
</evidence>
<feature type="compositionally biased region" description="Low complexity" evidence="1">
    <location>
        <begin position="342"/>
        <end position="355"/>
    </location>
</feature>
<dbReference type="Pfam" id="PF10544">
    <property type="entry name" value="T5orf172"/>
    <property type="match status" value="1"/>
</dbReference>
<evidence type="ECO:0000256" key="1">
    <source>
        <dbReference type="SAM" id="MobiDB-lite"/>
    </source>
</evidence>
<feature type="region of interest" description="Disordered" evidence="1">
    <location>
        <begin position="109"/>
        <end position="135"/>
    </location>
</feature>
<reference evidence="3 4" key="1">
    <citation type="submission" date="2019-04" db="EMBL/GenBank/DDBJ databases">
        <title>Friends and foes A comparative genomics studyof 23 Aspergillus species from section Flavi.</title>
        <authorList>
            <consortium name="DOE Joint Genome Institute"/>
            <person name="Kjaerbolling I."/>
            <person name="Vesth T."/>
            <person name="Frisvad J.C."/>
            <person name="Nybo J.L."/>
            <person name="Theobald S."/>
            <person name="Kildgaard S."/>
            <person name="Isbrandt T."/>
            <person name="Kuo A."/>
            <person name="Sato A."/>
            <person name="Lyhne E.K."/>
            <person name="Kogle M.E."/>
            <person name="Wiebenga A."/>
            <person name="Kun R.S."/>
            <person name="Lubbers R.J."/>
            <person name="Makela M.R."/>
            <person name="Barry K."/>
            <person name="Chovatia M."/>
            <person name="Clum A."/>
            <person name="Daum C."/>
            <person name="Haridas S."/>
            <person name="He G."/>
            <person name="LaButti K."/>
            <person name="Lipzen A."/>
            <person name="Mondo S."/>
            <person name="Riley R."/>
            <person name="Salamov A."/>
            <person name="Simmons B.A."/>
            <person name="Magnuson J.K."/>
            <person name="Henrissat B."/>
            <person name="Mortensen U.H."/>
            <person name="Larsen T.O."/>
            <person name="Devries R.P."/>
            <person name="Grigoriev I.V."/>
            <person name="Machida M."/>
            <person name="Baker S.E."/>
            <person name="Andersen M.R."/>
        </authorList>
    </citation>
    <scope>NUCLEOTIDE SEQUENCE [LARGE SCALE GENOMIC DNA]</scope>
    <source>
        <strain evidence="3 4">CBS 763.97</strain>
    </source>
</reference>
<gene>
    <name evidence="3" type="ORF">BDV27DRAFT_129721</name>
</gene>
<dbReference type="AlphaFoldDB" id="A0A5N7A1E0"/>
<protein>
    <recommendedName>
        <fullName evidence="2">Bacteriophage T5 Orf172 DNA-binding domain-containing protein</fullName>
    </recommendedName>
</protein>
<feature type="domain" description="Bacteriophage T5 Orf172 DNA-binding" evidence="2">
    <location>
        <begin position="180"/>
        <end position="272"/>
    </location>
</feature>
<dbReference type="EMBL" id="ML737671">
    <property type="protein sequence ID" value="KAE8363622.1"/>
    <property type="molecule type" value="Genomic_DNA"/>
</dbReference>
<dbReference type="PANTHER" id="PTHR28094">
    <property type="entry name" value="MEIOTICALLY UP-REGULATED GENE 113 PROTEIN"/>
    <property type="match status" value="1"/>
</dbReference>
<feature type="compositionally biased region" description="Polar residues" evidence="1">
    <location>
        <begin position="109"/>
        <end position="130"/>
    </location>
</feature>
<proteinExistence type="predicted"/>
<organism evidence="3 4">
    <name type="scientific">Aspergillus caelatus</name>
    <dbReference type="NCBI Taxonomy" id="61420"/>
    <lineage>
        <taxon>Eukaryota</taxon>
        <taxon>Fungi</taxon>
        <taxon>Dikarya</taxon>
        <taxon>Ascomycota</taxon>
        <taxon>Pezizomycotina</taxon>
        <taxon>Eurotiomycetes</taxon>
        <taxon>Eurotiomycetidae</taxon>
        <taxon>Eurotiales</taxon>
        <taxon>Aspergillaceae</taxon>
        <taxon>Aspergillus</taxon>
        <taxon>Aspergillus subgen. Circumdati</taxon>
    </lineage>
</organism>
<name>A0A5N7A1E0_9EURO</name>